<sequence>MANEVPFRGADREHLAELALRAAAGLPPVEAGVRLAFQVEEVGDWLVGNGFVPLAEGPDGPSATVDFRRAMDRLGRPRQAGRAAARDVLGDRAKAVLTVAAGLAGVRTGPLRHAIEGLTHREARLVAEAVMHAAGFPDASADPYGRAETSG</sequence>
<dbReference type="EMBL" id="RKQG01000001">
    <property type="protein sequence ID" value="RPE36578.1"/>
    <property type="molecule type" value="Genomic_DNA"/>
</dbReference>
<gene>
    <name evidence="1" type="ORF">EDD38_4954</name>
</gene>
<evidence type="ECO:0000313" key="1">
    <source>
        <dbReference type="EMBL" id="RPE36578.1"/>
    </source>
</evidence>
<keyword evidence="2" id="KW-1185">Reference proteome</keyword>
<dbReference type="AlphaFoldDB" id="A0A3N4RT70"/>
<proteinExistence type="predicted"/>
<dbReference type="Proteomes" id="UP000266906">
    <property type="component" value="Unassembled WGS sequence"/>
</dbReference>
<organism evidence="1 2">
    <name type="scientific">Kitasatospora cineracea</name>
    <dbReference type="NCBI Taxonomy" id="88074"/>
    <lineage>
        <taxon>Bacteria</taxon>
        <taxon>Bacillati</taxon>
        <taxon>Actinomycetota</taxon>
        <taxon>Actinomycetes</taxon>
        <taxon>Kitasatosporales</taxon>
        <taxon>Streptomycetaceae</taxon>
        <taxon>Kitasatospora</taxon>
    </lineage>
</organism>
<evidence type="ECO:0000313" key="2">
    <source>
        <dbReference type="Proteomes" id="UP000266906"/>
    </source>
</evidence>
<name>A0A3N4RT70_9ACTN</name>
<dbReference type="RefSeq" id="WP_123819550.1">
    <property type="nucleotide sequence ID" value="NZ_JBEYIY010000057.1"/>
</dbReference>
<comment type="caution">
    <text evidence="1">The sequence shown here is derived from an EMBL/GenBank/DDBJ whole genome shotgun (WGS) entry which is preliminary data.</text>
</comment>
<accession>A0A3N4RT70</accession>
<protein>
    <submittedName>
        <fullName evidence="1">Uncharacterized protein</fullName>
    </submittedName>
</protein>
<reference evidence="1 2" key="1">
    <citation type="submission" date="2018-11" db="EMBL/GenBank/DDBJ databases">
        <title>Sequencing the genomes of 1000 actinobacteria strains.</title>
        <authorList>
            <person name="Klenk H.-P."/>
        </authorList>
    </citation>
    <scope>NUCLEOTIDE SEQUENCE [LARGE SCALE GENOMIC DNA]</scope>
    <source>
        <strain evidence="1 2">DSM 44781</strain>
    </source>
</reference>